<dbReference type="EC" id="3.2.2.1" evidence="4"/>
<dbReference type="STRING" id="582515.KR51_00011300"/>
<dbReference type="PATRIC" id="fig|582515.4.peg.1265"/>
<reference evidence="4 5" key="1">
    <citation type="submission" date="2013-05" db="EMBL/GenBank/DDBJ databases">
        <title>Draft genome sequence of Rubidibacter lacunae KORDI 51-2.</title>
        <authorList>
            <person name="Choi D.H."/>
            <person name="Noh J.H."/>
            <person name="Kwon K.-K."/>
            <person name="Lee J.-H."/>
            <person name="Ryu J.-Y."/>
        </authorList>
    </citation>
    <scope>NUCLEOTIDE SEQUENCE [LARGE SCALE GENOMIC DNA]</scope>
    <source>
        <strain evidence="4 5">KORDI 51-2</strain>
    </source>
</reference>
<gene>
    <name evidence="4" type="ORF">KR51_00011300</name>
</gene>
<dbReference type="InterPro" id="IPR023186">
    <property type="entry name" value="IUNH"/>
</dbReference>
<evidence type="ECO:0000259" key="3">
    <source>
        <dbReference type="Pfam" id="PF01156"/>
    </source>
</evidence>
<dbReference type="PANTHER" id="PTHR12304:SF46">
    <property type="entry name" value="INOSINE-ADENOSINE-GUANOSINE-NUCLEOSIDE HYDROLASE"/>
    <property type="match status" value="1"/>
</dbReference>
<dbReference type="CDD" id="cd02647">
    <property type="entry name" value="nuc_hydro_TvIAG"/>
    <property type="match status" value="1"/>
</dbReference>
<keyword evidence="5" id="KW-1185">Reference proteome</keyword>
<keyword evidence="2 4" id="KW-0326">Glycosidase</keyword>
<keyword evidence="1 4" id="KW-0378">Hydrolase</keyword>
<dbReference type="OrthoDB" id="9797882at2"/>
<dbReference type="AlphaFoldDB" id="U5DKJ9"/>
<evidence type="ECO:0000313" key="5">
    <source>
        <dbReference type="Proteomes" id="UP000016960"/>
    </source>
</evidence>
<comment type="caution">
    <text evidence="4">The sequence shown here is derived from an EMBL/GenBank/DDBJ whole genome shotgun (WGS) entry which is preliminary data.</text>
</comment>
<accession>U5DKJ9</accession>
<dbReference type="GO" id="GO:0006152">
    <property type="term" value="P:purine nucleoside catabolic process"/>
    <property type="evidence" value="ECO:0007669"/>
    <property type="project" value="TreeGrafter"/>
</dbReference>
<organism evidence="4 5">
    <name type="scientific">Rubidibacter lacunae KORDI 51-2</name>
    <dbReference type="NCBI Taxonomy" id="582515"/>
    <lineage>
        <taxon>Bacteria</taxon>
        <taxon>Bacillati</taxon>
        <taxon>Cyanobacteriota</taxon>
        <taxon>Cyanophyceae</taxon>
        <taxon>Oscillatoriophycideae</taxon>
        <taxon>Chroococcales</taxon>
        <taxon>Aphanothecaceae</taxon>
        <taxon>Rubidibacter</taxon>
    </lineage>
</organism>
<protein>
    <submittedName>
        <fullName evidence="4">Inosine-uridine nucleoside N-ribohydrolase</fullName>
        <ecNumber evidence="4">3.2.2.1</ecNumber>
    </submittedName>
</protein>
<name>U5DKJ9_9CHRO</name>
<dbReference type="PANTHER" id="PTHR12304">
    <property type="entry name" value="INOSINE-URIDINE PREFERRING NUCLEOSIDE HYDROLASE"/>
    <property type="match status" value="1"/>
</dbReference>
<evidence type="ECO:0000256" key="1">
    <source>
        <dbReference type="ARBA" id="ARBA00022801"/>
    </source>
</evidence>
<evidence type="ECO:0000313" key="4">
    <source>
        <dbReference type="EMBL" id="ERN42201.1"/>
    </source>
</evidence>
<dbReference type="Pfam" id="PF01156">
    <property type="entry name" value="IU_nuc_hydro"/>
    <property type="match status" value="1"/>
</dbReference>
<dbReference type="RefSeq" id="WP_022605521.1">
    <property type="nucleotide sequence ID" value="NZ_ASSJ01000030.1"/>
</dbReference>
<proteinExistence type="predicted"/>
<dbReference type="SUPFAM" id="SSF53590">
    <property type="entry name" value="Nucleoside hydrolase"/>
    <property type="match status" value="1"/>
</dbReference>
<dbReference type="EMBL" id="ASSJ01000030">
    <property type="protein sequence ID" value="ERN42201.1"/>
    <property type="molecule type" value="Genomic_DNA"/>
</dbReference>
<sequence length="308" mass="33928">MTKQLVLMDHDGAVDDFLALTLLLRMPSVELLGVVVTPADCYIGAALSVTRKLLDWLGRSDVPVAESTVRGINPFPPAYRRDSVVIDNLPVLNERDEIRTPLVPESGVDFMANALSAAPRPVTLMVTGPLSTLAEVLERDPSLFAHIDRVVWMGGALNVPGNVERLYAPEHDGSAEWNAFWDPPSVARVWATEIPIILCSLDLTNEVPLTAETIRQVAKQRSYPLSDFVGTCYALALPQDYYCWDILATAYLDRPDLYETTTVTTEIVATGSSQGRTRVTPSGGRPVQVMAKVNKPGFYQYLLQQWAL</sequence>
<dbReference type="InterPro" id="IPR036452">
    <property type="entry name" value="Ribo_hydro-like"/>
</dbReference>
<evidence type="ECO:0000256" key="2">
    <source>
        <dbReference type="ARBA" id="ARBA00023295"/>
    </source>
</evidence>
<dbReference type="InParanoid" id="U5DKJ9"/>
<dbReference type="Gene3D" id="3.90.245.10">
    <property type="entry name" value="Ribonucleoside hydrolase-like"/>
    <property type="match status" value="1"/>
</dbReference>
<feature type="domain" description="Inosine/uridine-preferring nucleoside hydrolase" evidence="3">
    <location>
        <begin position="6"/>
        <end position="300"/>
    </location>
</feature>
<dbReference type="InterPro" id="IPR001910">
    <property type="entry name" value="Inosine/uridine_hydrolase_dom"/>
</dbReference>
<dbReference type="eggNOG" id="COG1957">
    <property type="taxonomic scope" value="Bacteria"/>
</dbReference>
<dbReference type="Proteomes" id="UP000016960">
    <property type="component" value="Unassembled WGS sequence"/>
</dbReference>
<dbReference type="GO" id="GO:0008477">
    <property type="term" value="F:purine nucleosidase activity"/>
    <property type="evidence" value="ECO:0007669"/>
    <property type="project" value="UniProtKB-EC"/>
</dbReference>
<dbReference type="GO" id="GO:0005829">
    <property type="term" value="C:cytosol"/>
    <property type="evidence" value="ECO:0007669"/>
    <property type="project" value="TreeGrafter"/>
</dbReference>